<dbReference type="FunFam" id="2.70.70.10:FF:000001">
    <property type="entry name" value="PTS system glucose-specific IIA component"/>
    <property type="match status" value="1"/>
</dbReference>
<dbReference type="InterPro" id="IPR036878">
    <property type="entry name" value="Glu_permease_IIB"/>
</dbReference>
<evidence type="ECO:0000259" key="14">
    <source>
        <dbReference type="PROSITE" id="PS51098"/>
    </source>
</evidence>
<sequence>MMKNKQELKMIDEIIKSIGDVENVITSMHCSTRIRFTLKNDSLANVEKIRKIDGVMGAQWKAGQLQIIVGQKVGRIYEMMTNRYPLNADGEVADDYDEKQKLSASLILDFLAGCLSPALPCILGGGLMKGFIALFVMIGWIIPETDFHQFLVVVSDAPFYFLPFLLAYTSAKKFKTDILMSMAVAGMMMYPTIINGGDAFQIGLLSIPLARYSGSVIPIILSVWVLKYVYKYVNKVIPDFLRMLFAPIIVFFVMGIISLAITGPIGFYLSKYVADGVNMLFDFSPIIAGFVVGITRQFIVFTGMHLSLTAIILSNIENNGWDPLIAIYGISALAVAGASLGAFMKLRKKSNKEIALSACISAVLGITEPGLYGVLVRFKWPFISASIASGIGGAISAALGGRGYMISTPSVLSLAIFGDTTLIVAMCYVISFAVALILTYAVRFDEDTEKSEKALETEKKLVLKVKDTATNKDTPVASPVRGTVVSLSQVGDDTFSQGMLGKGAAIIPSEGTIYAPVTGTISMVFPTGHAIGLVTENGDEILVHIGIDTVELQGKGFEINIRKGQRVKAGERLGSFDLDFLKEAGYDPTVIVLKTSVERELVESEEKNTTPENPIYTIV</sequence>
<name>C9AA74_ENTCA</name>
<evidence type="ECO:0000256" key="2">
    <source>
        <dbReference type="ARBA" id="ARBA00022448"/>
    </source>
</evidence>
<keyword evidence="5" id="KW-0808">Transferase</keyword>
<dbReference type="NCBIfam" id="TIGR00830">
    <property type="entry name" value="PTBA"/>
    <property type="match status" value="1"/>
</dbReference>
<feature type="transmembrane region" description="Helical" evidence="12">
    <location>
        <begin position="242"/>
        <end position="266"/>
    </location>
</feature>
<evidence type="ECO:0000256" key="1">
    <source>
        <dbReference type="ARBA" id="ARBA00004651"/>
    </source>
</evidence>
<reference evidence="16 17" key="1">
    <citation type="submission" date="2009-02" db="EMBL/GenBank/DDBJ databases">
        <authorList>
            <consortium name="The Broad Institute Genome Sequencing Platform"/>
            <person name="Feldgarden M."/>
            <person name="Young S.K."/>
            <person name="Kodira C.D."/>
            <person name="Zeng Q."/>
            <person name="Koehrsen M."/>
            <person name="Alvarado L."/>
            <person name="Berlin A."/>
            <person name="Borenstein D."/>
            <person name="Chen Z."/>
            <person name="Engels R."/>
            <person name="Freedman E."/>
            <person name="Gellesch M."/>
            <person name="Goldberg J."/>
            <person name="Griggs A."/>
            <person name="Gujja S."/>
            <person name="Heiman D."/>
            <person name="Hepburn T."/>
            <person name="Howarth C."/>
            <person name="Jen D."/>
            <person name="Larson L."/>
            <person name="Lewis B."/>
            <person name="Mehta T."/>
            <person name="Park D."/>
            <person name="Pearson M."/>
            <person name="Roberts A."/>
            <person name="Saif S."/>
            <person name="Shea T."/>
            <person name="Shenoy N."/>
            <person name="Sisk P."/>
            <person name="Stolte C."/>
            <person name="Sykes S."/>
            <person name="Walk T."/>
            <person name="White J."/>
            <person name="Yandava C."/>
            <person name="Gilmore M."/>
            <person name="Manson J."/>
            <person name="Palmer K."/>
            <person name="Carniol K."/>
            <person name="Lander E."/>
            <person name="Nusbaum C."/>
            <person name="Galagan J."/>
            <person name="Birren B."/>
        </authorList>
    </citation>
    <scope>NUCLEOTIDE SEQUENCE [LARGE SCALE GENOMIC DNA]</scope>
    <source>
        <strain evidence="16 17">EC20</strain>
    </source>
</reference>
<evidence type="ECO:0000313" key="17">
    <source>
        <dbReference type="Proteomes" id="UP000012675"/>
    </source>
</evidence>
<evidence type="ECO:0000256" key="3">
    <source>
        <dbReference type="ARBA" id="ARBA00022475"/>
    </source>
</evidence>
<evidence type="ECO:0000256" key="9">
    <source>
        <dbReference type="ARBA" id="ARBA00022989"/>
    </source>
</evidence>
<accession>C9AA74</accession>
<keyword evidence="6" id="KW-0598">Phosphotransferase system</keyword>
<dbReference type="Pfam" id="PF00367">
    <property type="entry name" value="PTS_EIIB"/>
    <property type="match status" value="1"/>
</dbReference>
<dbReference type="SUPFAM" id="SSF51261">
    <property type="entry name" value="Duplicated hybrid motif"/>
    <property type="match status" value="1"/>
</dbReference>
<feature type="domain" description="PTS EIIA type-1" evidence="13">
    <location>
        <begin position="492"/>
        <end position="596"/>
    </location>
</feature>
<dbReference type="CDD" id="cd00212">
    <property type="entry name" value="PTS_IIB_glc"/>
    <property type="match status" value="1"/>
</dbReference>
<keyword evidence="8" id="KW-0418">Kinase</keyword>
<dbReference type="Proteomes" id="UP000012675">
    <property type="component" value="Chromosome"/>
</dbReference>
<dbReference type="InterPro" id="IPR001127">
    <property type="entry name" value="PTS_EIIA_1_perm"/>
</dbReference>
<keyword evidence="4" id="KW-0762">Sugar transport</keyword>
<dbReference type="RefSeq" id="WP_015508936.1">
    <property type="nucleotide sequence ID" value="NC_020995.1"/>
</dbReference>
<evidence type="ECO:0000256" key="8">
    <source>
        <dbReference type="ARBA" id="ARBA00022777"/>
    </source>
</evidence>
<feature type="domain" description="PTS EIIB type-1" evidence="14">
    <location>
        <begin position="8"/>
        <end position="90"/>
    </location>
</feature>
<evidence type="ECO:0000259" key="15">
    <source>
        <dbReference type="PROSITE" id="PS51103"/>
    </source>
</evidence>
<dbReference type="PROSITE" id="PS00371">
    <property type="entry name" value="PTS_EIIA_TYPE_1_HIS"/>
    <property type="match status" value="1"/>
</dbReference>
<reference evidence="16 17" key="2">
    <citation type="submission" date="2013-03" db="EMBL/GenBank/DDBJ databases">
        <title>The Genome Sequence of Enterococcus casseliflavus EC20 (899205).</title>
        <authorList>
            <consortium name="The Broad Institute Genomics Platform"/>
            <consortium name="The Broad Institute Genome Sequencing Center for Infectious Disease"/>
            <person name="Russ C."/>
            <person name="Feldgarden M."/>
            <person name="Gilmore M."/>
            <person name="Manson J."/>
            <person name="Palmer K."/>
            <person name="Carniol K."/>
            <person name="Walker B."/>
            <person name="Young S.K."/>
            <person name="Zeng Q."/>
            <person name="Gargeya S."/>
            <person name="Fitzgerald M."/>
            <person name="Haas B."/>
            <person name="Abouelleil A."/>
            <person name="Allen A.W."/>
            <person name="Alvarado L."/>
            <person name="Arachchi H.M."/>
            <person name="Berlin A.M."/>
            <person name="Chapman S.B."/>
            <person name="Gainer-Dewar J."/>
            <person name="Goldberg J."/>
            <person name="Griggs A."/>
            <person name="Gujja S."/>
            <person name="Hansen M."/>
            <person name="Howarth C."/>
            <person name="Imamovic A."/>
            <person name="Ireland A."/>
            <person name="Larimer J."/>
            <person name="McCowan C."/>
            <person name="Murphy C."/>
            <person name="Pearson M."/>
            <person name="Poon T.W."/>
            <person name="Priest M."/>
            <person name="Roberts A."/>
            <person name="Saif S."/>
            <person name="Shea T."/>
            <person name="Sisk P."/>
            <person name="Sykes S."/>
            <person name="Wortman J."/>
            <person name="Nusbaum C."/>
            <person name="Birren B."/>
        </authorList>
    </citation>
    <scope>NUCLEOTIDE SEQUENCE [LARGE SCALE GENOMIC DNA]</scope>
    <source>
        <strain evidence="16 17">EC20</strain>
    </source>
</reference>
<dbReference type="GO" id="GO:0015771">
    <property type="term" value="P:trehalose transport"/>
    <property type="evidence" value="ECO:0007669"/>
    <property type="project" value="TreeGrafter"/>
</dbReference>
<dbReference type="PROSITE" id="PS51093">
    <property type="entry name" value="PTS_EIIA_TYPE_1"/>
    <property type="match status" value="1"/>
</dbReference>
<evidence type="ECO:0000256" key="5">
    <source>
        <dbReference type="ARBA" id="ARBA00022679"/>
    </source>
</evidence>
<dbReference type="PROSITE" id="PS51098">
    <property type="entry name" value="PTS_EIIB_TYPE_1"/>
    <property type="match status" value="1"/>
</dbReference>
<feature type="transmembrane region" description="Helical" evidence="12">
    <location>
        <begin position="178"/>
        <end position="197"/>
    </location>
</feature>
<feature type="transmembrane region" description="Helical" evidence="12">
    <location>
        <begin position="286"/>
        <end position="313"/>
    </location>
</feature>
<dbReference type="GO" id="GO:0090589">
    <property type="term" value="F:protein-phosphocysteine-trehalose phosphotransferase system transporter activity"/>
    <property type="evidence" value="ECO:0007669"/>
    <property type="project" value="TreeGrafter"/>
</dbReference>
<keyword evidence="7 12" id="KW-0812">Transmembrane</keyword>
<comment type="subcellular location">
    <subcellularLocation>
        <location evidence="1">Cell membrane</location>
        <topology evidence="1">Multi-pass membrane protein</topology>
    </subcellularLocation>
</comment>
<dbReference type="InterPro" id="IPR003352">
    <property type="entry name" value="PTS_EIIC"/>
</dbReference>
<dbReference type="GeneID" id="15141095"/>
<evidence type="ECO:0000256" key="10">
    <source>
        <dbReference type="ARBA" id="ARBA00023136"/>
    </source>
</evidence>
<evidence type="ECO:0000259" key="13">
    <source>
        <dbReference type="PROSITE" id="PS51093"/>
    </source>
</evidence>
<dbReference type="PANTHER" id="PTHR30175:SF1">
    <property type="entry name" value="PTS SYSTEM ARBUTIN-, CELLOBIOSE-, AND SALICIN-SPECIFIC EIIBC COMPONENT-RELATED"/>
    <property type="match status" value="1"/>
</dbReference>
<feature type="transmembrane region" description="Helical" evidence="12">
    <location>
        <begin position="147"/>
        <end position="166"/>
    </location>
</feature>
<keyword evidence="17" id="KW-1185">Reference proteome</keyword>
<dbReference type="GO" id="GO:0016301">
    <property type="term" value="F:kinase activity"/>
    <property type="evidence" value="ECO:0007669"/>
    <property type="project" value="UniProtKB-KW"/>
</dbReference>
<dbReference type="Pfam" id="PF00358">
    <property type="entry name" value="PTS_EIIA_1"/>
    <property type="match status" value="1"/>
</dbReference>
<dbReference type="Gene3D" id="2.70.70.10">
    <property type="entry name" value="Glucose Permease (Domain IIA)"/>
    <property type="match status" value="1"/>
</dbReference>
<keyword evidence="9 12" id="KW-1133">Transmembrane helix</keyword>
<protein>
    <submittedName>
        <fullName evidence="16">PTS system, glucose subfamily, IIA component</fullName>
    </submittedName>
</protein>
<evidence type="ECO:0000313" key="16">
    <source>
        <dbReference type="EMBL" id="EEV39385.2"/>
    </source>
</evidence>
<keyword evidence="3" id="KW-1003">Cell membrane</keyword>
<dbReference type="eggNOG" id="COG2190">
    <property type="taxonomic scope" value="Bacteria"/>
</dbReference>
<gene>
    <name evidence="16" type="ORF">ECBG_01654</name>
</gene>
<dbReference type="PROSITE" id="PS51103">
    <property type="entry name" value="PTS_EIIC_TYPE_1"/>
    <property type="match status" value="1"/>
</dbReference>
<dbReference type="InterPro" id="IPR013013">
    <property type="entry name" value="PTS_EIIC_1"/>
</dbReference>
<dbReference type="InterPro" id="IPR011055">
    <property type="entry name" value="Dup_hybrid_motif"/>
</dbReference>
<dbReference type="GO" id="GO:0005886">
    <property type="term" value="C:plasma membrane"/>
    <property type="evidence" value="ECO:0007669"/>
    <property type="project" value="UniProtKB-SubCell"/>
</dbReference>
<dbReference type="InterPro" id="IPR001996">
    <property type="entry name" value="PTS_IIB_1"/>
</dbReference>
<dbReference type="AlphaFoldDB" id="C9AA74"/>
<keyword evidence="10 12" id="KW-0472">Membrane</keyword>
<organism evidence="16 17">
    <name type="scientific">Enterococcus casseliflavus EC20</name>
    <dbReference type="NCBI Taxonomy" id="565655"/>
    <lineage>
        <taxon>Bacteria</taxon>
        <taxon>Bacillati</taxon>
        <taxon>Bacillota</taxon>
        <taxon>Bacilli</taxon>
        <taxon>Lactobacillales</taxon>
        <taxon>Enterococcaceae</taxon>
        <taxon>Enterococcus</taxon>
    </lineage>
</organism>
<dbReference type="EMBL" id="CP004856">
    <property type="protein sequence ID" value="EEV39385.2"/>
    <property type="molecule type" value="Genomic_DNA"/>
</dbReference>
<dbReference type="GO" id="GO:0008982">
    <property type="term" value="F:protein-N(PI)-phosphohistidine-sugar phosphotransferase activity"/>
    <property type="evidence" value="ECO:0007669"/>
    <property type="project" value="InterPro"/>
</dbReference>
<dbReference type="KEGG" id="ecas:ECBG_01654"/>
<dbReference type="Pfam" id="PF02378">
    <property type="entry name" value="PTS_EIIC"/>
    <property type="match status" value="1"/>
</dbReference>
<dbReference type="InterPro" id="IPR018113">
    <property type="entry name" value="PTrfase_EIIB_Cys"/>
</dbReference>
<proteinExistence type="predicted"/>
<dbReference type="SUPFAM" id="SSF55604">
    <property type="entry name" value="Glucose permease domain IIB"/>
    <property type="match status" value="1"/>
</dbReference>
<evidence type="ECO:0000256" key="12">
    <source>
        <dbReference type="SAM" id="Phobius"/>
    </source>
</evidence>
<dbReference type="PROSITE" id="PS01035">
    <property type="entry name" value="PTS_EIIB_TYPE_1_CYS"/>
    <property type="match status" value="1"/>
</dbReference>
<evidence type="ECO:0000256" key="11">
    <source>
        <dbReference type="PROSITE-ProRule" id="PRU00421"/>
    </source>
</evidence>
<feature type="transmembrane region" description="Helical" evidence="12">
    <location>
        <begin position="325"/>
        <end position="343"/>
    </location>
</feature>
<feature type="transmembrane region" description="Helical" evidence="12">
    <location>
        <begin position="421"/>
        <end position="442"/>
    </location>
</feature>
<keyword evidence="2" id="KW-0813">Transport</keyword>
<feature type="active site" description="Phosphocysteine intermediate; for EIIB activity" evidence="11">
    <location>
        <position position="30"/>
    </location>
</feature>
<feature type="transmembrane region" description="Helical" evidence="12">
    <location>
        <begin position="110"/>
        <end position="141"/>
    </location>
</feature>
<evidence type="ECO:0000256" key="4">
    <source>
        <dbReference type="ARBA" id="ARBA00022597"/>
    </source>
</evidence>
<dbReference type="eggNOG" id="COG1263">
    <property type="taxonomic scope" value="Bacteria"/>
</dbReference>
<feature type="transmembrane region" description="Helical" evidence="12">
    <location>
        <begin position="209"/>
        <end position="230"/>
    </location>
</feature>
<feature type="transmembrane region" description="Helical" evidence="12">
    <location>
        <begin position="355"/>
        <end position="375"/>
    </location>
</feature>
<dbReference type="PANTHER" id="PTHR30175">
    <property type="entry name" value="PHOSPHOTRANSFERASE SYSTEM TRANSPORT PROTEIN"/>
    <property type="match status" value="1"/>
</dbReference>
<dbReference type="InterPro" id="IPR050558">
    <property type="entry name" value="PTS_Sugar-Specific_Components"/>
</dbReference>
<feature type="domain" description="PTS EIIC type-1" evidence="15">
    <location>
        <begin position="109"/>
        <end position="460"/>
    </location>
</feature>
<evidence type="ECO:0000256" key="6">
    <source>
        <dbReference type="ARBA" id="ARBA00022683"/>
    </source>
</evidence>
<dbReference type="HOGENOM" id="CLU_012312_2_1_9"/>
<evidence type="ECO:0000256" key="7">
    <source>
        <dbReference type="ARBA" id="ARBA00022692"/>
    </source>
</evidence>
<dbReference type="Gene3D" id="3.30.1360.60">
    <property type="entry name" value="Glucose permease domain IIB"/>
    <property type="match status" value="1"/>
</dbReference>
<feature type="transmembrane region" description="Helical" evidence="12">
    <location>
        <begin position="382"/>
        <end position="401"/>
    </location>
</feature>
<dbReference type="GO" id="GO:0009401">
    <property type="term" value="P:phosphoenolpyruvate-dependent sugar phosphotransferase system"/>
    <property type="evidence" value="ECO:0007669"/>
    <property type="project" value="UniProtKB-KW"/>
</dbReference>